<name>A0A163CE98_9BURK</name>
<evidence type="ECO:0008006" key="6">
    <source>
        <dbReference type="Google" id="ProtNLM"/>
    </source>
</evidence>
<gene>
    <name evidence="2" type="ORF">LPB072_11085</name>
    <name evidence="3" type="ORF">LPB72_09700</name>
</gene>
<evidence type="ECO:0000256" key="1">
    <source>
        <dbReference type="SAM" id="MobiDB-lite"/>
    </source>
</evidence>
<dbReference type="EMBL" id="CP017476">
    <property type="protein sequence ID" value="AOW13317.1"/>
    <property type="molecule type" value="Genomic_DNA"/>
</dbReference>
<feature type="region of interest" description="Disordered" evidence="1">
    <location>
        <begin position="375"/>
        <end position="413"/>
    </location>
</feature>
<organism evidence="2 5">
    <name type="scientific">Hydrogenophaga crassostreae</name>
    <dbReference type="NCBI Taxonomy" id="1763535"/>
    <lineage>
        <taxon>Bacteria</taxon>
        <taxon>Pseudomonadati</taxon>
        <taxon>Pseudomonadota</taxon>
        <taxon>Betaproteobacteria</taxon>
        <taxon>Burkholderiales</taxon>
        <taxon>Comamonadaceae</taxon>
        <taxon>Hydrogenophaga</taxon>
    </lineage>
</organism>
<keyword evidence="4" id="KW-1185">Reference proteome</keyword>
<protein>
    <recommendedName>
        <fullName evidence="6">Replication protein-C C-terminal domain-containing protein</fullName>
    </recommendedName>
</protein>
<dbReference type="STRING" id="1763535.LPB072_11085"/>
<proteinExistence type="predicted"/>
<evidence type="ECO:0000313" key="3">
    <source>
        <dbReference type="EMBL" id="OAD41598.1"/>
    </source>
</evidence>
<accession>A0A163CE98</accession>
<dbReference type="Proteomes" id="UP000185657">
    <property type="component" value="Unassembled WGS sequence"/>
</dbReference>
<dbReference type="EMBL" id="LVWD01000013">
    <property type="protein sequence ID" value="OAD41598.1"/>
    <property type="molecule type" value="Genomic_DNA"/>
</dbReference>
<feature type="region of interest" description="Disordered" evidence="1">
    <location>
        <begin position="238"/>
        <end position="260"/>
    </location>
</feature>
<dbReference type="Proteomes" id="UP000185680">
    <property type="component" value="Chromosome"/>
</dbReference>
<sequence>MLAQCLGDFKAAIFLGHALYWSKHLAQVQPHRKGWFYMSATQWTVATGLSAREQSSVREALVERGLLLEALAGRPAVMHYKVELERTAQLLGLPSMAWDDMAKLFRSSIRFYKPLVDICGNVGAGLYLSYLLNRQSFVLRNPPQGNSIEMFPGEFTYRPEQARIALCLGIKAQRNARAKLKSAGFIREGRSSQETVSTRVNLMAIASCLQAQGERSIRKSAPRKHASPKALQDIALVKSSRGKAPPHRTAPLKRAGGTEANRQLKLFTPMGLIAQWSPTPQAEERLSPQDDAASLAEKSGAVSSAAGLVMSLFAPGKLATVHSGNSGAKFSTDSDTSGNRDALLSMSVCPFVDPNLPFCRNYIEQGISSYFQTTTTTQASVDSRDSENSSRRRVGNSGKSKDPDAETATENGIDAERSVVQSSALVSHLARQADVAQAKCQALIPPSGLDPLTQASVLSTVAKAPKELRQSFLDELAGHLSIPSKLIHNPAGWLHGLIRNHGEGFVVLAMAPQIAAQRAKRQQHQDRLTNAVPVPAAGANLATSKVEEDSEIKRATLQRLRELKVSFAANKEQRK</sequence>
<evidence type="ECO:0000313" key="5">
    <source>
        <dbReference type="Proteomes" id="UP000185680"/>
    </source>
</evidence>
<dbReference type="AlphaFoldDB" id="A0A163CE98"/>
<evidence type="ECO:0000313" key="2">
    <source>
        <dbReference type="EMBL" id="AOW13317.1"/>
    </source>
</evidence>
<evidence type="ECO:0000313" key="4">
    <source>
        <dbReference type="Proteomes" id="UP000185657"/>
    </source>
</evidence>
<reference evidence="3 4" key="1">
    <citation type="submission" date="2016-02" db="EMBL/GenBank/DDBJ databases">
        <title>Draft genome sequence of Hydrogenophaga sp. LPB0072.</title>
        <authorList>
            <person name="Shin S.-K."/>
            <person name="Yi H."/>
        </authorList>
    </citation>
    <scope>NUCLEOTIDE SEQUENCE [LARGE SCALE GENOMIC DNA]</scope>
    <source>
        <strain evidence="3 4">LPB0072</strain>
    </source>
</reference>
<reference evidence="2 5" key="2">
    <citation type="submission" date="2016-10" db="EMBL/GenBank/DDBJ databases">
        <title>Hydorgenophaga sp. LPB0072 isolated from gastropod.</title>
        <authorList>
            <person name="Kim E."/>
            <person name="Yi H."/>
        </authorList>
    </citation>
    <scope>NUCLEOTIDE SEQUENCE [LARGE SCALE GENOMIC DNA]</scope>
    <source>
        <strain evidence="2 5">LPB0072</strain>
    </source>
</reference>
<dbReference type="KEGG" id="hyl:LPB072_11085"/>